<dbReference type="RefSeq" id="WP_058439818.1">
    <property type="nucleotide sequence ID" value="NZ_KQ758903.1"/>
</dbReference>
<dbReference type="AlphaFoldDB" id="A0A0W0GK01"/>
<dbReference type="EMBL" id="LFDV01000002">
    <property type="protein sequence ID" value="KTB48896.1"/>
    <property type="molecule type" value="Genomic_DNA"/>
</dbReference>
<dbReference type="Proteomes" id="UP000053947">
    <property type="component" value="Unassembled WGS sequence"/>
</dbReference>
<sequence>MVKTTAITIAILVCVLVIGGVIPLTGCKSPSQPVSQTTTVSISEQPKLYQQDIKVTIGDSIILGKITDELADLGTINKGDKASYTITIHNAAEQTIKIKVNTNGNISQVATFTYSEIIAPKVNGVITVDVRGETAGFYSGTITVERVG</sequence>
<reference evidence="1 2" key="1">
    <citation type="submission" date="2015-06" db="EMBL/GenBank/DDBJ databases">
        <title>Genome sequence of the organohalide-respiring Dehalogenimonas alkenigignens type strain (IP3-3T).</title>
        <authorList>
            <person name="Key T.A."/>
            <person name="Richmond D.P."/>
            <person name="Bowman K.S."/>
            <person name="Cho Y.-J."/>
            <person name="Chun J."/>
            <person name="da Costa M.S."/>
            <person name="Rainey F.A."/>
            <person name="Moe W.M."/>
        </authorList>
    </citation>
    <scope>NUCLEOTIDE SEQUENCE [LARGE SCALE GENOMIC DNA]</scope>
    <source>
        <strain evidence="1 2">IP3-3</strain>
    </source>
</reference>
<evidence type="ECO:0000313" key="2">
    <source>
        <dbReference type="Proteomes" id="UP000053947"/>
    </source>
</evidence>
<protein>
    <submittedName>
        <fullName evidence="1">Uncharacterized protein</fullName>
    </submittedName>
</protein>
<accession>A0A0W0GK01</accession>
<gene>
    <name evidence="1" type="ORF">DEALK_17430</name>
</gene>
<name>A0A0W0GK01_9CHLR</name>
<evidence type="ECO:0000313" key="1">
    <source>
        <dbReference type="EMBL" id="KTB48896.1"/>
    </source>
</evidence>
<organism evidence="1 2">
    <name type="scientific">Dehalogenimonas alkenigignens</name>
    <dbReference type="NCBI Taxonomy" id="1217799"/>
    <lineage>
        <taxon>Bacteria</taxon>
        <taxon>Bacillati</taxon>
        <taxon>Chloroflexota</taxon>
        <taxon>Dehalococcoidia</taxon>
        <taxon>Dehalococcoidales</taxon>
        <taxon>Dehalococcoidaceae</taxon>
        <taxon>Dehalogenimonas</taxon>
    </lineage>
</organism>
<comment type="caution">
    <text evidence="1">The sequence shown here is derived from an EMBL/GenBank/DDBJ whole genome shotgun (WGS) entry which is preliminary data.</text>
</comment>
<proteinExistence type="predicted"/>
<keyword evidence="2" id="KW-1185">Reference proteome</keyword>